<gene>
    <name evidence="1" type="ORF">Amon02_000237600</name>
</gene>
<reference evidence="1" key="1">
    <citation type="submission" date="2023-04" db="EMBL/GenBank/DDBJ databases">
        <title>Ambrosiozyma monospora NBRC 10751.</title>
        <authorList>
            <person name="Ichikawa N."/>
            <person name="Sato H."/>
            <person name="Tonouchi N."/>
        </authorList>
    </citation>
    <scope>NUCLEOTIDE SEQUENCE</scope>
    <source>
        <strain evidence="1">NBRC 10751</strain>
    </source>
</reference>
<evidence type="ECO:0000313" key="2">
    <source>
        <dbReference type="Proteomes" id="UP001165064"/>
    </source>
</evidence>
<organism evidence="1 2">
    <name type="scientific">Ambrosiozyma monospora</name>
    <name type="common">Yeast</name>
    <name type="synonym">Endomycopsis monosporus</name>
    <dbReference type="NCBI Taxonomy" id="43982"/>
    <lineage>
        <taxon>Eukaryota</taxon>
        <taxon>Fungi</taxon>
        <taxon>Dikarya</taxon>
        <taxon>Ascomycota</taxon>
        <taxon>Saccharomycotina</taxon>
        <taxon>Pichiomycetes</taxon>
        <taxon>Pichiales</taxon>
        <taxon>Pichiaceae</taxon>
        <taxon>Ambrosiozyma</taxon>
    </lineage>
</organism>
<keyword evidence="2" id="KW-1185">Reference proteome</keyword>
<name>A0ACB5SXA9_AMBMO</name>
<accession>A0ACB5SXA9</accession>
<sequence length="606" mass="69741">MCSPPSPKSSRKALETEILQEQSIKDTDPHTKFNTAIKLIAQLPLEIQQPILKTALLNYFFWIKVADPFYYHKLGGIFPKEYDNFLPPDIIFWDNGIPTCGYSNLCLQLAMTLTLMTSLIWWLRRCNWTWNQSSLGKTFLRYGCKWVLLTVPEDDYMMSHETDMKEFLPLLRDVTFLKLEIRQLKKLYRLGFSLQSSRLQCLSIDVEGTLSVDFLNSIQKGIQKWIMPKNSREKKLILEPCIGYISDPELARKFNYYEDVWNYEAPSEEMVLEYIGKLGTFINKSRGLNIELNINVCLHHPFCPSLMKPFLSSLSWYNCCFSATVSASCFSNTEELTDFFNWSTMIPDLCKVEIWLPSMIFQSATIPTLNFTNSSIKELTVRSGRFTLEKGVLSQIFSSLEHLDSYECRVSADFFSHLPDGLKSLSLFYVTLEPSGDSVKLPAGLQRLEYQGDSHKCALPLISNVRDLTQLRHAVIAAKNFLLIHGPSVLMGIRKFLDYQGPLDPNFEDFWEKYVVPLKSLIGFRRDHIIYIDSIDFRVLHFPKHLTYFDVVARSVVLDSVPEAITMLCVGENREILVDPSKGETVNSIKNKVSSSYDCKLMKQIK</sequence>
<dbReference type="Proteomes" id="UP001165064">
    <property type="component" value="Unassembled WGS sequence"/>
</dbReference>
<protein>
    <submittedName>
        <fullName evidence="1">Unnamed protein product</fullName>
    </submittedName>
</protein>
<proteinExistence type="predicted"/>
<dbReference type="EMBL" id="BSXS01001359">
    <property type="protein sequence ID" value="GME75940.1"/>
    <property type="molecule type" value="Genomic_DNA"/>
</dbReference>
<evidence type="ECO:0000313" key="1">
    <source>
        <dbReference type="EMBL" id="GME75940.1"/>
    </source>
</evidence>
<comment type="caution">
    <text evidence="1">The sequence shown here is derived from an EMBL/GenBank/DDBJ whole genome shotgun (WGS) entry which is preliminary data.</text>
</comment>